<dbReference type="EMBL" id="CALLCH030000001">
    <property type="protein sequence ID" value="CAI4211160.1"/>
    <property type="molecule type" value="Genomic_DNA"/>
</dbReference>
<sequence>MRLSASLFWAATTAVQGVAAYWMEEVAHQGKAPYHADPDYQVFRNVKDFGAVGDGVTDDTAAINEAISAGQRCAPQECKQSTTSPAVVYFPSGTYLVSGSIIDYYYTQLIGDPTDRPVIKASADFPTDTTVGVIDGNRYGADGLAWIAVNVFFRQVQNFIIDTTAISASANAIGIHWPSSQATALSNVEFRLSSAAGTQHVGVLMEEGSGGLLNDLTFRGGLVGAKLGNQQYTARNLQFFGCETAISQLWNWGWTYKSLHVEDCGVGIDVLDNNTASITILDSQFTRVDQAIKTKRDGDKTTPKASGSLVLENVSFDTVGAILTGPNGVVIPGDSAGEALIEGFADGHLYNYTGPNVYVGDDRKYFPALPLCLTVTSTMKSPSPPMAIGDGTEDATAILNKFFAHVAGTDKVAFIDAGYYVITDTVTIPAGVRVVGEALASVLLGTGPVFSDIENPVPVIRVGKPGDKGRVEWSDMIVSTRGATAGAKLIEWNLNSSGEPSGMWDVHVRVGGFAGTELQLAQCPKTPTETNVVNEDCIAAYISLHVTKSAGGLYNENCWVWVADHDIEDPDYAQITIFAGRGILVESETGRIFISGSGSEHHVLYHPTPATVPFPPVAALQDPDFATSCRDVPDDVPCAMAWGLRVIGSKDIVIFGAGLYSFFNNYSTDCCQPTSGTECQQRIFEVVGSSLTTYNLNTIGTVRMVTRHGKDIAFARDNTAGFVDTIAVYYNA</sequence>
<dbReference type="InterPro" id="IPR011050">
    <property type="entry name" value="Pectin_lyase_fold/virulence"/>
</dbReference>
<evidence type="ECO:0000313" key="3">
    <source>
        <dbReference type="EMBL" id="CAI4211160.1"/>
    </source>
</evidence>
<feature type="domain" description="Rhamnogalacturonase A/B/Epimerase-like pectate lyase" evidence="2">
    <location>
        <begin position="43"/>
        <end position="269"/>
    </location>
</feature>
<name>A0A9P1GW95_9PEZI</name>
<evidence type="ECO:0000256" key="1">
    <source>
        <dbReference type="SAM" id="SignalP"/>
    </source>
</evidence>
<feature type="chain" id="PRO_5040385908" description="Rhamnogalacturonase A/B/Epimerase-like pectate lyase domain-containing protein" evidence="1">
    <location>
        <begin position="21"/>
        <end position="732"/>
    </location>
</feature>
<reference evidence="3" key="1">
    <citation type="submission" date="2022-11" db="EMBL/GenBank/DDBJ databases">
        <authorList>
            <person name="Scott C."/>
            <person name="Bruce N."/>
        </authorList>
    </citation>
    <scope>NUCLEOTIDE SEQUENCE</scope>
</reference>
<dbReference type="Pfam" id="PF12708">
    <property type="entry name" value="Pect-lyase_RHGA_epim"/>
    <property type="match status" value="1"/>
</dbReference>
<dbReference type="PANTHER" id="PTHR33928">
    <property type="entry name" value="POLYGALACTURONASE QRT3"/>
    <property type="match status" value="1"/>
</dbReference>
<organism evidence="3 4">
    <name type="scientific">Parascedosporium putredinis</name>
    <dbReference type="NCBI Taxonomy" id="1442378"/>
    <lineage>
        <taxon>Eukaryota</taxon>
        <taxon>Fungi</taxon>
        <taxon>Dikarya</taxon>
        <taxon>Ascomycota</taxon>
        <taxon>Pezizomycotina</taxon>
        <taxon>Sordariomycetes</taxon>
        <taxon>Hypocreomycetidae</taxon>
        <taxon>Microascales</taxon>
        <taxon>Microascaceae</taxon>
        <taxon>Parascedosporium</taxon>
    </lineage>
</organism>
<dbReference type="InterPro" id="IPR024535">
    <property type="entry name" value="RHGA/B-epi-like_pectate_lyase"/>
</dbReference>
<evidence type="ECO:0000313" key="4">
    <source>
        <dbReference type="Proteomes" id="UP000838763"/>
    </source>
</evidence>
<dbReference type="Proteomes" id="UP000838763">
    <property type="component" value="Unassembled WGS sequence"/>
</dbReference>
<dbReference type="PANTHER" id="PTHR33928:SF2">
    <property type="entry name" value="PECTATE LYASE SUPERFAMILY PROTEIN DOMAIN-CONTAINING PROTEIN-RELATED"/>
    <property type="match status" value="1"/>
</dbReference>
<dbReference type="GO" id="GO:0004650">
    <property type="term" value="F:polygalacturonase activity"/>
    <property type="evidence" value="ECO:0007669"/>
    <property type="project" value="InterPro"/>
</dbReference>
<proteinExistence type="predicted"/>
<keyword evidence="1" id="KW-0732">Signal</keyword>
<dbReference type="SUPFAM" id="SSF51126">
    <property type="entry name" value="Pectin lyase-like"/>
    <property type="match status" value="2"/>
</dbReference>
<keyword evidence="4" id="KW-1185">Reference proteome</keyword>
<accession>A0A9P1GW95</accession>
<dbReference type="AlphaFoldDB" id="A0A9P1GW95"/>
<dbReference type="OrthoDB" id="1046782at2759"/>
<dbReference type="CDD" id="cd23668">
    <property type="entry name" value="GH55_beta13glucanase-like"/>
    <property type="match status" value="1"/>
</dbReference>
<dbReference type="Gene3D" id="2.160.20.10">
    <property type="entry name" value="Single-stranded right-handed beta-helix, Pectin lyase-like"/>
    <property type="match status" value="2"/>
</dbReference>
<dbReference type="InterPro" id="IPR012334">
    <property type="entry name" value="Pectin_lyas_fold"/>
</dbReference>
<protein>
    <recommendedName>
        <fullName evidence="2">Rhamnogalacturonase A/B/Epimerase-like pectate lyase domain-containing protein</fullName>
    </recommendedName>
</protein>
<dbReference type="InterPro" id="IPR039279">
    <property type="entry name" value="QRT3-like"/>
</dbReference>
<comment type="caution">
    <text evidence="3">The sequence shown here is derived from an EMBL/GenBank/DDBJ whole genome shotgun (WGS) entry which is preliminary data.</text>
</comment>
<gene>
    <name evidence="3" type="ORF">PPNO1_LOCUS957</name>
</gene>
<feature type="signal peptide" evidence="1">
    <location>
        <begin position="1"/>
        <end position="20"/>
    </location>
</feature>
<evidence type="ECO:0000259" key="2">
    <source>
        <dbReference type="Pfam" id="PF12708"/>
    </source>
</evidence>